<evidence type="ECO:0000313" key="4">
    <source>
        <dbReference type="EMBL" id="EHL06740.1"/>
    </source>
</evidence>
<dbReference type="AlphaFoldDB" id="G9XNP0"/>
<evidence type="ECO:0000259" key="3">
    <source>
        <dbReference type="Pfam" id="PF01182"/>
    </source>
</evidence>
<proteinExistence type="predicted"/>
<dbReference type="Proteomes" id="UP000004416">
    <property type="component" value="Unassembled WGS sequence"/>
</dbReference>
<comment type="caution">
    <text evidence="4">The sequence shown here is derived from an EMBL/GenBank/DDBJ whole genome shotgun (WGS) entry which is preliminary data.</text>
</comment>
<dbReference type="Gene3D" id="3.40.50.1360">
    <property type="match status" value="1"/>
</dbReference>
<sequence>MSWEKNMDIIIKENYEHMSLYAADIIAGYVRSKPDCVLGLATGSTPIGTYRELIRKHKEEGLDFSQVKTFNLDEYLGAGMDLAKPYPLDQSYARFMHEELLKHINIKKENIHIPDGLSKEPKKFCQWYEDEIKKAGGIDLQLLGLGGDGHWGFNEPGSSLGSRTRVVVLTQQTLDDNYEAFYKKAGIERSQMPHFAITMGIGTILEARNILMIVNGPKKAGMVAQCLEGPVTSQVTASAIQLHSGEITVVLDEGAASQLTNSAHYRHTENIKCAYGL</sequence>
<keyword evidence="1" id="KW-0119">Carbohydrate metabolism</keyword>
<dbReference type="HOGENOM" id="CLU_049611_1_1_9"/>
<dbReference type="PANTHER" id="PTHR42892:SF1">
    <property type="entry name" value="GLUCOSAMINE-6-PHOSPHATE ISOMERASE"/>
    <property type="match status" value="1"/>
</dbReference>
<dbReference type="InterPro" id="IPR052960">
    <property type="entry name" value="GlcN6P_deaminase-like"/>
</dbReference>
<dbReference type="GO" id="GO:0005975">
    <property type="term" value="P:carbohydrate metabolic process"/>
    <property type="evidence" value="ECO:0007669"/>
    <property type="project" value="InterPro"/>
</dbReference>
<dbReference type="InterPro" id="IPR006148">
    <property type="entry name" value="Glc/Gal-6P_isomerase"/>
</dbReference>
<dbReference type="GO" id="GO:0004342">
    <property type="term" value="F:glucosamine-6-phosphate deaminase activity"/>
    <property type="evidence" value="ECO:0007669"/>
    <property type="project" value="UniProtKB-UniRule"/>
</dbReference>
<evidence type="ECO:0000256" key="1">
    <source>
        <dbReference type="ARBA" id="ARBA00023277"/>
    </source>
</evidence>
<reference evidence="4 5" key="1">
    <citation type="submission" date="2011-08" db="EMBL/GenBank/DDBJ databases">
        <authorList>
            <person name="Weinstock G."/>
            <person name="Sodergren E."/>
            <person name="Clifton S."/>
            <person name="Fulton L."/>
            <person name="Fulton B."/>
            <person name="Courtney L."/>
            <person name="Fronick C."/>
            <person name="Harrison M."/>
            <person name="Strong C."/>
            <person name="Farmer C."/>
            <person name="Delahaunty K."/>
            <person name="Markovic C."/>
            <person name="Hall O."/>
            <person name="Minx P."/>
            <person name="Tomlinson C."/>
            <person name="Mitreva M."/>
            <person name="Hou S."/>
            <person name="Chen J."/>
            <person name="Wollam A."/>
            <person name="Pepin K.H."/>
            <person name="Johnson M."/>
            <person name="Bhonagiri V."/>
            <person name="Zhang X."/>
            <person name="Suruliraj S."/>
            <person name="Warren W."/>
            <person name="Chinwalla A."/>
            <person name="Mardis E.R."/>
            <person name="Wilson R.K."/>
        </authorList>
    </citation>
    <scope>NUCLEOTIDE SEQUENCE [LARGE SCALE GENOMIC DNA]</scope>
    <source>
        <strain evidence="4 5">DP7</strain>
    </source>
</reference>
<dbReference type="SUPFAM" id="SSF100950">
    <property type="entry name" value="NagB/RpiA/CoA transferase-like"/>
    <property type="match status" value="1"/>
</dbReference>
<gene>
    <name evidence="4" type="ORF">HMPREF0322_02583</name>
</gene>
<protein>
    <recommendedName>
        <fullName evidence="2">Glucosamine-6-phosphate deaminase</fullName>
        <ecNumber evidence="2">3.5.99.6</ecNumber>
    </recommendedName>
</protein>
<dbReference type="InterPro" id="IPR004547">
    <property type="entry name" value="Glucosamine6P_isomerase"/>
</dbReference>
<dbReference type="EC" id="3.5.99.6" evidence="2"/>
<organism evidence="4 5">
    <name type="scientific">Desulfitobacterium hafniense DP7</name>
    <dbReference type="NCBI Taxonomy" id="537010"/>
    <lineage>
        <taxon>Bacteria</taxon>
        <taxon>Bacillati</taxon>
        <taxon>Bacillota</taxon>
        <taxon>Clostridia</taxon>
        <taxon>Eubacteriales</taxon>
        <taxon>Desulfitobacteriaceae</taxon>
        <taxon>Desulfitobacterium</taxon>
    </lineage>
</organism>
<dbReference type="InterPro" id="IPR018321">
    <property type="entry name" value="Glucosamine6P_isomerase_CS"/>
</dbReference>
<dbReference type="NCBIfam" id="TIGR00502">
    <property type="entry name" value="nagB"/>
    <property type="match status" value="1"/>
</dbReference>
<dbReference type="PROSITE" id="PS01161">
    <property type="entry name" value="GLC_GALNAC_ISOMERASE"/>
    <property type="match status" value="1"/>
</dbReference>
<dbReference type="GO" id="GO:0006046">
    <property type="term" value="P:N-acetylglucosamine catabolic process"/>
    <property type="evidence" value="ECO:0007669"/>
    <property type="project" value="UniProtKB-UniRule"/>
</dbReference>
<accession>G9XNP0</accession>
<name>G9XNP0_DESHA</name>
<dbReference type="Pfam" id="PF01182">
    <property type="entry name" value="Glucosamine_iso"/>
    <property type="match status" value="1"/>
</dbReference>
<dbReference type="CDD" id="cd01399">
    <property type="entry name" value="GlcN6P_deaminase"/>
    <property type="match status" value="1"/>
</dbReference>
<dbReference type="PANTHER" id="PTHR42892">
    <property type="entry name" value="GLUCOSAMINE-6-PHOSPHATE DEAMINASE-LIKE PROTEIN BT_0258-RELATED"/>
    <property type="match status" value="1"/>
</dbReference>
<dbReference type="EMBL" id="AFZX01000068">
    <property type="protein sequence ID" value="EHL06740.1"/>
    <property type="molecule type" value="Genomic_DNA"/>
</dbReference>
<dbReference type="PATRIC" id="fig|537010.4.peg.2421"/>
<evidence type="ECO:0000313" key="5">
    <source>
        <dbReference type="Proteomes" id="UP000004416"/>
    </source>
</evidence>
<dbReference type="InterPro" id="IPR037171">
    <property type="entry name" value="NagB/RpiA_transferase-like"/>
</dbReference>
<evidence type="ECO:0000256" key="2">
    <source>
        <dbReference type="NCBIfam" id="TIGR00502"/>
    </source>
</evidence>
<feature type="domain" description="Glucosamine/galactosamine-6-phosphate isomerase" evidence="3">
    <location>
        <begin position="19"/>
        <end position="247"/>
    </location>
</feature>